<dbReference type="AlphaFoldDB" id="A0A5N6K9P7"/>
<accession>A0A5N6K9P7</accession>
<reference evidence="1 2" key="1">
    <citation type="submission" date="2019-06" db="EMBL/GenBank/DDBJ databases">
        <title>Genome Sequence of the Brown Rot Fungal Pathogen Monilinia laxa.</title>
        <authorList>
            <person name="De Miccolis Angelini R.M."/>
            <person name="Landi L."/>
            <person name="Abate D."/>
            <person name="Pollastro S."/>
            <person name="Romanazzi G."/>
            <person name="Faretra F."/>
        </authorList>
    </citation>
    <scope>NUCLEOTIDE SEQUENCE [LARGE SCALE GENOMIC DNA]</scope>
    <source>
        <strain evidence="1 2">Mlax316</strain>
    </source>
</reference>
<proteinExistence type="predicted"/>
<gene>
    <name evidence="1" type="ORF">EYC80_000088</name>
</gene>
<comment type="caution">
    <text evidence="1">The sequence shown here is derived from an EMBL/GenBank/DDBJ whole genome shotgun (WGS) entry which is preliminary data.</text>
</comment>
<dbReference type="EMBL" id="VIGI01000005">
    <property type="protein sequence ID" value="KAB8299841.1"/>
    <property type="molecule type" value="Genomic_DNA"/>
</dbReference>
<organism evidence="1 2">
    <name type="scientific">Monilinia laxa</name>
    <name type="common">Brown rot fungus</name>
    <name type="synonym">Sclerotinia laxa</name>
    <dbReference type="NCBI Taxonomy" id="61186"/>
    <lineage>
        <taxon>Eukaryota</taxon>
        <taxon>Fungi</taxon>
        <taxon>Dikarya</taxon>
        <taxon>Ascomycota</taxon>
        <taxon>Pezizomycotina</taxon>
        <taxon>Leotiomycetes</taxon>
        <taxon>Helotiales</taxon>
        <taxon>Sclerotiniaceae</taxon>
        <taxon>Monilinia</taxon>
    </lineage>
</organism>
<dbReference type="OrthoDB" id="10428034at2759"/>
<sequence length="114" mass="12955">MICAKYKDLSLKKRSGSLTVRENSKNGDEKIEETENMEVVITISINSVDFGENPVGTKFSIYGLEINVKKKLPTYRSIVWNRLVLCSVRLANLRIFQLYTTLEVAGTVYITEMS</sequence>
<evidence type="ECO:0000313" key="1">
    <source>
        <dbReference type="EMBL" id="KAB8299841.1"/>
    </source>
</evidence>
<dbReference type="Proteomes" id="UP000326757">
    <property type="component" value="Unassembled WGS sequence"/>
</dbReference>
<keyword evidence="2" id="KW-1185">Reference proteome</keyword>
<protein>
    <submittedName>
        <fullName evidence="1">Uncharacterized protein</fullName>
    </submittedName>
</protein>
<name>A0A5N6K9P7_MONLA</name>
<evidence type="ECO:0000313" key="2">
    <source>
        <dbReference type="Proteomes" id="UP000326757"/>
    </source>
</evidence>